<organism evidence="2 3">
    <name type="scientific">Pelobates cultripes</name>
    <name type="common">Western spadefoot toad</name>
    <dbReference type="NCBI Taxonomy" id="61616"/>
    <lineage>
        <taxon>Eukaryota</taxon>
        <taxon>Metazoa</taxon>
        <taxon>Chordata</taxon>
        <taxon>Craniata</taxon>
        <taxon>Vertebrata</taxon>
        <taxon>Euteleostomi</taxon>
        <taxon>Amphibia</taxon>
        <taxon>Batrachia</taxon>
        <taxon>Anura</taxon>
        <taxon>Pelobatoidea</taxon>
        <taxon>Pelobatidae</taxon>
        <taxon>Pelobates</taxon>
    </lineage>
</organism>
<dbReference type="EMBL" id="OW240920">
    <property type="protein sequence ID" value="CAH2316277.1"/>
    <property type="molecule type" value="Genomic_DNA"/>
</dbReference>
<reference evidence="2" key="1">
    <citation type="submission" date="2022-03" db="EMBL/GenBank/DDBJ databases">
        <authorList>
            <person name="Alioto T."/>
            <person name="Alioto T."/>
            <person name="Gomez Garrido J."/>
        </authorList>
    </citation>
    <scope>NUCLEOTIDE SEQUENCE</scope>
</reference>
<dbReference type="Pfam" id="PF03670">
    <property type="entry name" value="UPF0184"/>
    <property type="match status" value="1"/>
</dbReference>
<evidence type="ECO:0000256" key="1">
    <source>
        <dbReference type="SAM" id="MobiDB-lite"/>
    </source>
</evidence>
<protein>
    <recommendedName>
        <fullName evidence="4">Bublin coiled-coil protein</fullName>
    </recommendedName>
</protein>
<proteinExistence type="predicted"/>
<dbReference type="AlphaFoldDB" id="A0AAD1T0Z8"/>
<gene>
    <name evidence="2" type="ORF">PECUL_23A042013</name>
</gene>
<feature type="region of interest" description="Disordered" evidence="1">
    <location>
        <begin position="1"/>
        <end position="21"/>
    </location>
</feature>
<dbReference type="PANTHER" id="PTHR34344:SF1">
    <property type="entry name" value="BUBLIN COILED-COIL PROTEIN"/>
    <property type="match status" value="1"/>
</dbReference>
<dbReference type="Proteomes" id="UP001295444">
    <property type="component" value="Chromosome 09"/>
</dbReference>
<dbReference type="InterPro" id="IPR005374">
    <property type="entry name" value="BBLN_eukaryota"/>
</dbReference>
<dbReference type="PANTHER" id="PTHR34344">
    <property type="entry name" value="UPF0184 PROTEIN C9ORF16"/>
    <property type="match status" value="1"/>
</dbReference>
<accession>A0AAD1T0Z8</accession>
<evidence type="ECO:0000313" key="2">
    <source>
        <dbReference type="EMBL" id="CAH2316277.1"/>
    </source>
</evidence>
<evidence type="ECO:0000313" key="3">
    <source>
        <dbReference type="Proteomes" id="UP001295444"/>
    </source>
</evidence>
<feature type="compositionally biased region" description="Polar residues" evidence="1">
    <location>
        <begin position="71"/>
        <end position="87"/>
    </location>
</feature>
<sequence length="87" mass="9772">MTRKKHKMSGPNGDSLVPAGEVSGEEDYAALDFMLDQISFCLDHLEEKNDHLHAQLQDLLESNREARRDFQQQLNQNGANSAQEAGM</sequence>
<evidence type="ECO:0008006" key="4">
    <source>
        <dbReference type="Google" id="ProtNLM"/>
    </source>
</evidence>
<name>A0AAD1T0Z8_PELCU</name>
<keyword evidence="3" id="KW-1185">Reference proteome</keyword>
<feature type="region of interest" description="Disordered" evidence="1">
    <location>
        <begin position="67"/>
        <end position="87"/>
    </location>
</feature>